<feature type="non-terminal residue" evidence="1">
    <location>
        <position position="22"/>
    </location>
</feature>
<organism evidence="1">
    <name type="scientific">marine metagenome</name>
    <dbReference type="NCBI Taxonomy" id="408172"/>
    <lineage>
        <taxon>unclassified sequences</taxon>
        <taxon>metagenomes</taxon>
        <taxon>ecological metagenomes</taxon>
    </lineage>
</organism>
<accession>A0A382YJC3</accession>
<dbReference type="AlphaFoldDB" id="A0A382YJC3"/>
<evidence type="ECO:0000313" key="1">
    <source>
        <dbReference type="EMBL" id="SVD82955.1"/>
    </source>
</evidence>
<protein>
    <submittedName>
        <fullName evidence="1">Uncharacterized protein</fullName>
    </submittedName>
</protein>
<sequence>MELTSKKPMVNFRSPLIWDVFA</sequence>
<proteinExistence type="predicted"/>
<dbReference type="EMBL" id="UINC01176025">
    <property type="protein sequence ID" value="SVD82955.1"/>
    <property type="molecule type" value="Genomic_DNA"/>
</dbReference>
<reference evidence="1" key="1">
    <citation type="submission" date="2018-05" db="EMBL/GenBank/DDBJ databases">
        <authorList>
            <person name="Lanie J.A."/>
            <person name="Ng W.-L."/>
            <person name="Kazmierczak K.M."/>
            <person name="Andrzejewski T.M."/>
            <person name="Davidsen T.M."/>
            <person name="Wayne K.J."/>
            <person name="Tettelin H."/>
            <person name="Glass J.I."/>
            <person name="Rusch D."/>
            <person name="Podicherti R."/>
            <person name="Tsui H.-C.T."/>
            <person name="Winkler M.E."/>
        </authorList>
    </citation>
    <scope>NUCLEOTIDE SEQUENCE</scope>
</reference>
<gene>
    <name evidence="1" type="ORF">METZ01_LOCUS435809</name>
</gene>
<name>A0A382YJC3_9ZZZZ</name>